<sequence>MSPSLTAVEAAPARPTADTRRREGIRGGGSGPIRRSPPGRRHIPHPTQGPWEDGRQLLAPTADARRGGSGPRPSFAAGRRRTRPTLVPACRRDGRRLAPRPMLAGGESCVRQMRPPPVARLRGGG</sequence>
<feature type="region of interest" description="Disordered" evidence="1">
    <location>
        <begin position="1"/>
        <end position="125"/>
    </location>
</feature>
<dbReference type="EMBL" id="CM009751">
    <property type="protein sequence ID" value="PUZ64152.1"/>
    <property type="molecule type" value="Genomic_DNA"/>
</dbReference>
<protein>
    <submittedName>
        <fullName evidence="2">Uncharacterized protein</fullName>
    </submittedName>
</protein>
<proteinExistence type="predicted"/>
<keyword evidence="3" id="KW-1185">Reference proteome</keyword>
<organism evidence="2 3">
    <name type="scientific">Panicum hallii var. hallii</name>
    <dbReference type="NCBI Taxonomy" id="1504633"/>
    <lineage>
        <taxon>Eukaryota</taxon>
        <taxon>Viridiplantae</taxon>
        <taxon>Streptophyta</taxon>
        <taxon>Embryophyta</taxon>
        <taxon>Tracheophyta</taxon>
        <taxon>Spermatophyta</taxon>
        <taxon>Magnoliopsida</taxon>
        <taxon>Liliopsida</taxon>
        <taxon>Poales</taxon>
        <taxon>Poaceae</taxon>
        <taxon>PACMAD clade</taxon>
        <taxon>Panicoideae</taxon>
        <taxon>Panicodae</taxon>
        <taxon>Paniceae</taxon>
        <taxon>Panicinae</taxon>
        <taxon>Panicum</taxon>
        <taxon>Panicum sect. Panicum</taxon>
    </lineage>
</organism>
<gene>
    <name evidence="2" type="ORF">GQ55_3G120800</name>
</gene>
<reference evidence="2 3" key="1">
    <citation type="submission" date="2018-04" db="EMBL/GenBank/DDBJ databases">
        <title>WGS assembly of Panicum hallii var. hallii HAL2.</title>
        <authorList>
            <person name="Lovell J."/>
            <person name="Jenkins J."/>
            <person name="Lowry D."/>
            <person name="Mamidi S."/>
            <person name="Sreedasyam A."/>
            <person name="Weng X."/>
            <person name="Barry K."/>
            <person name="Bonette J."/>
            <person name="Campitelli B."/>
            <person name="Daum C."/>
            <person name="Gordon S."/>
            <person name="Gould B."/>
            <person name="Lipzen A."/>
            <person name="MacQueen A."/>
            <person name="Palacio-Mejia J."/>
            <person name="Plott C."/>
            <person name="Shakirov E."/>
            <person name="Shu S."/>
            <person name="Yoshinaga Y."/>
            <person name="Zane M."/>
            <person name="Rokhsar D."/>
            <person name="Grimwood J."/>
            <person name="Schmutz J."/>
            <person name="Juenger T."/>
        </authorList>
    </citation>
    <scope>NUCLEOTIDE SEQUENCE [LARGE SCALE GENOMIC DNA]</scope>
    <source>
        <strain evidence="3">cv. HAL2</strain>
    </source>
</reference>
<dbReference type="Proteomes" id="UP000244336">
    <property type="component" value="Chromosome 3"/>
</dbReference>
<dbReference type="Gramene" id="PUZ64152">
    <property type="protein sequence ID" value="PUZ64152"/>
    <property type="gene ID" value="GQ55_3G120800"/>
</dbReference>
<name>A0A2T7E8L5_9POAL</name>
<evidence type="ECO:0000256" key="1">
    <source>
        <dbReference type="SAM" id="MobiDB-lite"/>
    </source>
</evidence>
<accession>A0A2T7E8L5</accession>
<dbReference type="AlphaFoldDB" id="A0A2T7E8L5"/>
<evidence type="ECO:0000313" key="2">
    <source>
        <dbReference type="EMBL" id="PUZ64152.1"/>
    </source>
</evidence>
<evidence type="ECO:0000313" key="3">
    <source>
        <dbReference type="Proteomes" id="UP000244336"/>
    </source>
</evidence>